<dbReference type="Gene3D" id="3.90.950.10">
    <property type="match status" value="1"/>
</dbReference>
<evidence type="ECO:0000256" key="3">
    <source>
        <dbReference type="ARBA" id="ARBA00022490"/>
    </source>
</evidence>
<protein>
    <recommendedName>
        <fullName evidence="6">dTTP/UTP pyrophosphatase</fullName>
        <shortName evidence="6">dTTPase/UTPase</shortName>
        <ecNumber evidence="6">3.6.1.9</ecNumber>
    </recommendedName>
    <alternativeName>
        <fullName evidence="6">Nucleoside triphosphate pyrophosphatase</fullName>
    </alternativeName>
    <alternativeName>
        <fullName evidence="6">Nucleotide pyrophosphatase</fullName>
        <shortName evidence="6">Nucleotide PPase</shortName>
    </alternativeName>
</protein>
<feature type="active site" description="Proton acceptor" evidence="6">
    <location>
        <position position="78"/>
    </location>
</feature>
<dbReference type="HAMAP" id="MF_00528">
    <property type="entry name" value="Maf"/>
    <property type="match status" value="1"/>
</dbReference>
<feature type="site" description="Important for substrate specificity" evidence="6">
    <location>
        <position position="22"/>
    </location>
</feature>
<dbReference type="NCBIfam" id="TIGR00172">
    <property type="entry name" value="maf"/>
    <property type="match status" value="1"/>
</dbReference>
<organism evidence="7 8">
    <name type="scientific">Marvinbryantia formatexigens DSM 14469</name>
    <dbReference type="NCBI Taxonomy" id="478749"/>
    <lineage>
        <taxon>Bacteria</taxon>
        <taxon>Bacillati</taxon>
        <taxon>Bacillota</taxon>
        <taxon>Clostridia</taxon>
        <taxon>Lachnospirales</taxon>
        <taxon>Lachnospiraceae</taxon>
        <taxon>Marvinbryantia</taxon>
    </lineage>
</organism>
<dbReference type="CDD" id="cd00555">
    <property type="entry name" value="Maf"/>
    <property type="match status" value="1"/>
</dbReference>
<dbReference type="PANTHER" id="PTHR43213:SF5">
    <property type="entry name" value="BIFUNCTIONAL DTTP_UTP PYROPHOSPHATASE_METHYLTRANSFERASE PROTEIN-RELATED"/>
    <property type="match status" value="1"/>
</dbReference>
<dbReference type="InterPro" id="IPR003697">
    <property type="entry name" value="Maf-like"/>
</dbReference>
<evidence type="ECO:0000256" key="2">
    <source>
        <dbReference type="ARBA" id="ARBA00004496"/>
    </source>
</evidence>
<dbReference type="Pfam" id="PF02545">
    <property type="entry name" value="Maf"/>
    <property type="match status" value="1"/>
</dbReference>
<dbReference type="EMBL" id="ACCL02000007">
    <property type="protein sequence ID" value="EET61208.1"/>
    <property type="molecule type" value="Genomic_DNA"/>
</dbReference>
<dbReference type="AlphaFoldDB" id="C6LE04"/>
<dbReference type="GO" id="GO:0005737">
    <property type="term" value="C:cytoplasm"/>
    <property type="evidence" value="ECO:0007669"/>
    <property type="project" value="UniProtKB-SubCell"/>
</dbReference>
<dbReference type="InterPro" id="IPR029001">
    <property type="entry name" value="ITPase-like_fam"/>
</dbReference>
<proteinExistence type="inferred from homology"/>
<comment type="subcellular location">
    <subcellularLocation>
        <location evidence="2 6">Cytoplasm</location>
    </subcellularLocation>
</comment>
<name>C6LE04_9FIRM</name>
<dbReference type="PANTHER" id="PTHR43213">
    <property type="entry name" value="BIFUNCTIONAL DTTP/UTP PYROPHOSPHATASE/METHYLTRANSFERASE PROTEIN-RELATED"/>
    <property type="match status" value="1"/>
</dbReference>
<dbReference type="Proteomes" id="UP000005561">
    <property type="component" value="Unassembled WGS sequence"/>
</dbReference>
<keyword evidence="4 6" id="KW-0378">Hydrolase</keyword>
<evidence type="ECO:0000313" key="8">
    <source>
        <dbReference type="Proteomes" id="UP000005561"/>
    </source>
</evidence>
<evidence type="ECO:0000256" key="6">
    <source>
        <dbReference type="HAMAP-Rule" id="MF_00528"/>
    </source>
</evidence>
<dbReference type="PIRSF" id="PIRSF006305">
    <property type="entry name" value="Maf"/>
    <property type="match status" value="1"/>
</dbReference>
<dbReference type="FunFam" id="3.90.950.10:FF:000005">
    <property type="entry name" value="7-methyl-GTP pyrophosphatase"/>
    <property type="match status" value="1"/>
</dbReference>
<comment type="caution">
    <text evidence="6">Lacks conserved residue(s) required for the propagation of feature annotation.</text>
</comment>
<dbReference type="STRING" id="168384.SAMN05660368_01163"/>
<evidence type="ECO:0000256" key="5">
    <source>
        <dbReference type="ARBA" id="ARBA00023080"/>
    </source>
</evidence>
<sequence length="198" mass="22065">MAGEWEKEKNMEKIILASGSPRRSELLEQAGIPFEVIKSGAEEIITKTEPGEIVKELSFCKARTVVEEHPGCLVLGADTIVVLDGQVLGKPKTKEHAMQMLREMQGRAHQVYTGVTVIRDAQTVCSFYEKTEVVFYPMTDDEIRSYVESGDCMDKAGAYGIQGSFAVYIKEIHGDYYNVMGLPVGKLWQELKACHIAE</sequence>
<gene>
    <name evidence="7" type="primary">maf</name>
    <name evidence="7" type="ORF">BRYFOR_06853</name>
</gene>
<dbReference type="eggNOG" id="COG0424">
    <property type="taxonomic scope" value="Bacteria"/>
</dbReference>
<dbReference type="SUPFAM" id="SSF52972">
    <property type="entry name" value="ITPase-like"/>
    <property type="match status" value="1"/>
</dbReference>
<comment type="caution">
    <text evidence="7">The sequence shown here is derived from an EMBL/GenBank/DDBJ whole genome shotgun (WGS) entry which is preliminary data.</text>
</comment>
<comment type="similarity">
    <text evidence="6">Belongs to the Maf family. YhdE subfamily.</text>
</comment>
<comment type="catalytic activity">
    <reaction evidence="6">
        <text>dTTP + H2O = dTMP + diphosphate + H(+)</text>
        <dbReference type="Rhea" id="RHEA:28534"/>
        <dbReference type="ChEBI" id="CHEBI:15377"/>
        <dbReference type="ChEBI" id="CHEBI:15378"/>
        <dbReference type="ChEBI" id="CHEBI:33019"/>
        <dbReference type="ChEBI" id="CHEBI:37568"/>
        <dbReference type="ChEBI" id="CHEBI:63528"/>
        <dbReference type="EC" id="3.6.1.9"/>
    </reaction>
</comment>
<feature type="site" description="Important for substrate specificity" evidence="6">
    <location>
        <position position="79"/>
    </location>
</feature>
<dbReference type="GO" id="GO:0036221">
    <property type="term" value="F:UTP diphosphatase activity"/>
    <property type="evidence" value="ECO:0007669"/>
    <property type="project" value="RHEA"/>
</dbReference>
<accession>C6LE04</accession>
<evidence type="ECO:0000256" key="1">
    <source>
        <dbReference type="ARBA" id="ARBA00001968"/>
    </source>
</evidence>
<evidence type="ECO:0000313" key="7">
    <source>
        <dbReference type="EMBL" id="EET61208.1"/>
    </source>
</evidence>
<dbReference type="GO" id="GO:0036218">
    <property type="term" value="F:dTTP diphosphatase activity"/>
    <property type="evidence" value="ECO:0007669"/>
    <property type="project" value="RHEA"/>
</dbReference>
<comment type="cofactor">
    <cofactor evidence="1 6">
        <name>a divalent metal cation</name>
        <dbReference type="ChEBI" id="CHEBI:60240"/>
    </cofactor>
</comment>
<keyword evidence="5 6" id="KW-0546">Nucleotide metabolism</keyword>
<reference evidence="7" key="1">
    <citation type="submission" date="2009-07" db="EMBL/GenBank/DDBJ databases">
        <authorList>
            <person name="Weinstock G."/>
            <person name="Sodergren E."/>
            <person name="Clifton S."/>
            <person name="Fulton L."/>
            <person name="Fulton B."/>
            <person name="Courtney L."/>
            <person name="Fronick C."/>
            <person name="Harrison M."/>
            <person name="Strong C."/>
            <person name="Farmer C."/>
            <person name="Delahaunty K."/>
            <person name="Markovic C."/>
            <person name="Hall O."/>
            <person name="Minx P."/>
            <person name="Tomlinson C."/>
            <person name="Mitreva M."/>
            <person name="Nelson J."/>
            <person name="Hou S."/>
            <person name="Wollam A."/>
            <person name="Pepin K.H."/>
            <person name="Johnson M."/>
            <person name="Bhonagiri V."/>
            <person name="Nash W.E."/>
            <person name="Warren W."/>
            <person name="Chinwalla A."/>
            <person name="Mardis E.R."/>
            <person name="Wilson R.K."/>
        </authorList>
    </citation>
    <scope>NUCLEOTIDE SEQUENCE [LARGE SCALE GENOMIC DNA]</scope>
    <source>
        <strain evidence="7">DSM 14469</strain>
    </source>
</reference>
<feature type="site" description="Important for substrate specificity" evidence="6">
    <location>
        <position position="162"/>
    </location>
</feature>
<keyword evidence="8" id="KW-1185">Reference proteome</keyword>
<comment type="catalytic activity">
    <reaction evidence="6">
        <text>UTP + H2O = UMP + diphosphate + H(+)</text>
        <dbReference type="Rhea" id="RHEA:29395"/>
        <dbReference type="ChEBI" id="CHEBI:15377"/>
        <dbReference type="ChEBI" id="CHEBI:15378"/>
        <dbReference type="ChEBI" id="CHEBI:33019"/>
        <dbReference type="ChEBI" id="CHEBI:46398"/>
        <dbReference type="ChEBI" id="CHEBI:57865"/>
        <dbReference type="EC" id="3.6.1.9"/>
    </reaction>
</comment>
<dbReference type="GO" id="GO:0009117">
    <property type="term" value="P:nucleotide metabolic process"/>
    <property type="evidence" value="ECO:0007669"/>
    <property type="project" value="UniProtKB-KW"/>
</dbReference>
<evidence type="ECO:0000256" key="4">
    <source>
        <dbReference type="ARBA" id="ARBA00022801"/>
    </source>
</evidence>
<comment type="function">
    <text evidence="6">Nucleoside triphosphate pyrophosphatase that hydrolyzes dTTP and UTP. May have a dual role in cell division arrest and in preventing the incorporation of modified nucleotides into cellular nucleic acids.</text>
</comment>
<keyword evidence="3 6" id="KW-0963">Cytoplasm</keyword>
<dbReference type="EC" id="3.6.1.9" evidence="6"/>